<comment type="similarity">
    <text evidence="2">Belongs to the HAD-like hydrolase superfamily.</text>
</comment>
<keyword evidence="5" id="KW-0460">Magnesium</keyword>
<proteinExistence type="inferred from homology"/>
<dbReference type="Gene3D" id="1.10.150.240">
    <property type="entry name" value="Putative phosphatase, domain 2"/>
    <property type="match status" value="1"/>
</dbReference>
<dbReference type="EMBL" id="GG730040">
    <property type="protein sequence ID" value="EEZ93196.1"/>
    <property type="molecule type" value="Genomic_DNA"/>
</dbReference>
<organism evidence="6 7">
    <name type="scientific">Candidatus Parvarchaeum acidiphilum ARMAN-4</name>
    <dbReference type="NCBI Taxonomy" id="662760"/>
    <lineage>
        <taxon>Archaea</taxon>
        <taxon>Candidatus Parvarchaeota</taxon>
        <taxon>Candidatus Parvarchaeum</taxon>
    </lineage>
</organism>
<dbReference type="SUPFAM" id="SSF56784">
    <property type="entry name" value="HAD-like"/>
    <property type="match status" value="1"/>
</dbReference>
<dbReference type="InterPro" id="IPR023198">
    <property type="entry name" value="PGP-like_dom2"/>
</dbReference>
<dbReference type="InterPro" id="IPR041492">
    <property type="entry name" value="HAD_2"/>
</dbReference>
<evidence type="ECO:0000256" key="1">
    <source>
        <dbReference type="ARBA" id="ARBA00001946"/>
    </source>
</evidence>
<name>D2EEH8_PARA4</name>
<dbReference type="GO" id="GO:0044281">
    <property type="term" value="P:small molecule metabolic process"/>
    <property type="evidence" value="ECO:0007669"/>
    <property type="project" value="UniProtKB-ARBA"/>
</dbReference>
<dbReference type="NCBIfam" id="TIGR01549">
    <property type="entry name" value="HAD-SF-IA-v1"/>
    <property type="match status" value="1"/>
</dbReference>
<evidence type="ECO:0000313" key="6">
    <source>
        <dbReference type="EMBL" id="EEZ93196.1"/>
    </source>
</evidence>
<reference evidence="6 7" key="1">
    <citation type="journal article" date="2010" name="Proc. Natl. Acad. Sci. U.S.A.">
        <title>Enigmatic, ultrasmall, uncultivated Archaea.</title>
        <authorList>
            <person name="Baker B.J."/>
            <person name="Comolli L.R."/>
            <person name="Dick G.J."/>
            <person name="Hauser L.J."/>
            <person name="Hyatt D."/>
            <person name="Dill B.D."/>
            <person name="Land M.L."/>
            <person name="Verberkmoes N.C."/>
            <person name="Hettich R.L."/>
            <person name="Banfield J.F."/>
        </authorList>
    </citation>
    <scope>NUCLEOTIDE SEQUENCE [LARGE SCALE GENOMIC DNA]</scope>
</reference>
<evidence type="ECO:0000256" key="3">
    <source>
        <dbReference type="ARBA" id="ARBA00022723"/>
    </source>
</evidence>
<dbReference type="Proteomes" id="UP000009375">
    <property type="component" value="Unassembled WGS sequence"/>
</dbReference>
<dbReference type="GO" id="GO:0046872">
    <property type="term" value="F:metal ion binding"/>
    <property type="evidence" value="ECO:0007669"/>
    <property type="project" value="UniProtKB-KW"/>
</dbReference>
<dbReference type="SFLD" id="SFLDG01129">
    <property type="entry name" value="C1.5:_HAD__Beta-PGM__Phosphata"/>
    <property type="match status" value="1"/>
</dbReference>
<keyword evidence="3" id="KW-0479">Metal-binding</keyword>
<dbReference type="InterPro" id="IPR023214">
    <property type="entry name" value="HAD_sf"/>
</dbReference>
<keyword evidence="4 6" id="KW-0378">Hydrolase</keyword>
<dbReference type="InterPro" id="IPR006439">
    <property type="entry name" value="HAD-SF_hydro_IA"/>
</dbReference>
<dbReference type="AlphaFoldDB" id="D2EEH8"/>
<dbReference type="PRINTS" id="PR00413">
    <property type="entry name" value="HADHALOGNASE"/>
</dbReference>
<dbReference type="Gene3D" id="3.40.50.1000">
    <property type="entry name" value="HAD superfamily/HAD-like"/>
    <property type="match status" value="1"/>
</dbReference>
<dbReference type="Pfam" id="PF13419">
    <property type="entry name" value="HAD_2"/>
    <property type="match status" value="1"/>
</dbReference>
<accession>D2EEH8</accession>
<evidence type="ECO:0000313" key="7">
    <source>
        <dbReference type="Proteomes" id="UP000009375"/>
    </source>
</evidence>
<protein>
    <submittedName>
        <fullName evidence="6">HAD-superfamily hydrolase, subfamily IA, variant 1</fullName>
    </submittedName>
</protein>
<dbReference type="SFLD" id="SFLDS00003">
    <property type="entry name" value="Haloacid_Dehalogenase"/>
    <property type="match status" value="1"/>
</dbReference>
<dbReference type="PANTHER" id="PTHR46470">
    <property type="entry name" value="N-ACYLNEURAMINATE-9-PHOSPHATASE"/>
    <property type="match status" value="1"/>
</dbReference>
<dbReference type="PANTHER" id="PTHR46470:SF2">
    <property type="entry name" value="GLYCERALDEHYDE 3-PHOSPHATE PHOSPHATASE"/>
    <property type="match status" value="1"/>
</dbReference>
<evidence type="ECO:0000256" key="4">
    <source>
        <dbReference type="ARBA" id="ARBA00022801"/>
    </source>
</evidence>
<dbReference type="GO" id="GO:0016791">
    <property type="term" value="F:phosphatase activity"/>
    <property type="evidence" value="ECO:0007669"/>
    <property type="project" value="TreeGrafter"/>
</dbReference>
<evidence type="ECO:0000256" key="2">
    <source>
        <dbReference type="ARBA" id="ARBA00007958"/>
    </source>
</evidence>
<sequence length="217" mass="25041">MKIKGIIFDFDNTLINSSKTIDNANKLILNKMQEDFKTMDLKTFDSIKKKVQKKFDRVDPLKRYKRLFYEIFAEESGLDIDAKQIDIYSEIFESHLINRMEFTEGVDEVLNGLKKRNLKIGILTGEGLYPGLKKTTLDKFDYNGKFDVKVIARNNILESKHDPNAFKKTAAMLKLKIDEVLFVGDTPEIDIDNAKAAGMKTVLFDKYNEEKHKISKS</sequence>
<dbReference type="InterPro" id="IPR051400">
    <property type="entry name" value="HAD-like_hydrolase"/>
</dbReference>
<gene>
    <name evidence="6" type="ORF">BJBARM4_0119</name>
</gene>
<dbReference type="InterPro" id="IPR036412">
    <property type="entry name" value="HAD-like_sf"/>
</dbReference>
<evidence type="ECO:0000256" key="5">
    <source>
        <dbReference type="ARBA" id="ARBA00022842"/>
    </source>
</evidence>
<comment type="cofactor">
    <cofactor evidence="1">
        <name>Mg(2+)</name>
        <dbReference type="ChEBI" id="CHEBI:18420"/>
    </cofactor>
</comment>